<dbReference type="Gene3D" id="3.80.10.10">
    <property type="entry name" value="Ribonuclease Inhibitor"/>
    <property type="match status" value="1"/>
</dbReference>
<accession>A0A2K3MBZ4</accession>
<evidence type="ECO:0000313" key="3">
    <source>
        <dbReference type="Proteomes" id="UP000236291"/>
    </source>
</evidence>
<gene>
    <name evidence="2" type="ORF">L195_g044403</name>
</gene>
<comment type="caution">
    <text evidence="2">The sequence shown here is derived from an EMBL/GenBank/DDBJ whole genome shotgun (WGS) entry which is preliminary data.</text>
</comment>
<dbReference type="AlphaFoldDB" id="A0A2K3MBZ4"/>
<dbReference type="PANTHER" id="PTHR36766">
    <property type="entry name" value="PLANT BROAD-SPECTRUM MILDEW RESISTANCE PROTEIN RPW8"/>
    <property type="match status" value="1"/>
</dbReference>
<evidence type="ECO:0000256" key="1">
    <source>
        <dbReference type="ARBA" id="ARBA00022821"/>
    </source>
</evidence>
<feature type="non-terminal residue" evidence="2">
    <location>
        <position position="1"/>
    </location>
</feature>
<dbReference type="Proteomes" id="UP000236291">
    <property type="component" value="Unassembled WGS sequence"/>
</dbReference>
<evidence type="ECO:0000313" key="2">
    <source>
        <dbReference type="EMBL" id="PNX88300.1"/>
    </source>
</evidence>
<dbReference type="EMBL" id="ASHM01056157">
    <property type="protein sequence ID" value="PNX88300.1"/>
    <property type="molecule type" value="Genomic_DNA"/>
</dbReference>
<organism evidence="2 3">
    <name type="scientific">Trifolium pratense</name>
    <name type="common">Red clover</name>
    <dbReference type="NCBI Taxonomy" id="57577"/>
    <lineage>
        <taxon>Eukaryota</taxon>
        <taxon>Viridiplantae</taxon>
        <taxon>Streptophyta</taxon>
        <taxon>Embryophyta</taxon>
        <taxon>Tracheophyta</taxon>
        <taxon>Spermatophyta</taxon>
        <taxon>Magnoliopsida</taxon>
        <taxon>eudicotyledons</taxon>
        <taxon>Gunneridae</taxon>
        <taxon>Pentapetalae</taxon>
        <taxon>rosids</taxon>
        <taxon>fabids</taxon>
        <taxon>Fabales</taxon>
        <taxon>Fabaceae</taxon>
        <taxon>Papilionoideae</taxon>
        <taxon>50 kb inversion clade</taxon>
        <taxon>NPAAA clade</taxon>
        <taxon>Hologalegina</taxon>
        <taxon>IRL clade</taxon>
        <taxon>Trifolieae</taxon>
        <taxon>Trifolium</taxon>
    </lineage>
</organism>
<dbReference type="SUPFAM" id="SSF52058">
    <property type="entry name" value="L domain-like"/>
    <property type="match status" value="1"/>
</dbReference>
<reference evidence="2 3" key="2">
    <citation type="journal article" date="2017" name="Front. Plant Sci.">
        <title>Gene Classification and Mining of Molecular Markers Useful in Red Clover (Trifolium pratense) Breeding.</title>
        <authorList>
            <person name="Istvanek J."/>
            <person name="Dluhosova J."/>
            <person name="Dluhos P."/>
            <person name="Patkova L."/>
            <person name="Nedelnik J."/>
            <person name="Repkova J."/>
        </authorList>
    </citation>
    <scope>NUCLEOTIDE SEQUENCE [LARGE SCALE GENOMIC DNA]</scope>
    <source>
        <strain evidence="3">cv. Tatra</strain>
        <tissue evidence="2">Young leaves</tissue>
    </source>
</reference>
<dbReference type="ExpressionAtlas" id="A0A2K3MBZ4">
    <property type="expression patterns" value="baseline"/>
</dbReference>
<dbReference type="PANTHER" id="PTHR36766:SF30">
    <property type="entry name" value="TIR-NBS TYPE DISEASE RESISTANCE PROTEIN-RELATED"/>
    <property type="match status" value="1"/>
</dbReference>
<proteinExistence type="predicted"/>
<sequence>VLTFEECKNMKFVFSGAEQLTSIETLALYSCDSLESLPVYIFPKLQSLTIANWLSTLPGWIEGAAETLQTLTIELPDLHRLPETMSRLKSLSIFAGSKQLILPSGIQHLNTLEDLLIVGCPEFCRKCKSQSGEYWPMISHITKSIVIREYKQEEEVEEEEEKEEEEEE</sequence>
<reference evidence="2 3" key="1">
    <citation type="journal article" date="2014" name="Am. J. Bot.">
        <title>Genome assembly and annotation for red clover (Trifolium pratense; Fabaceae).</title>
        <authorList>
            <person name="Istvanek J."/>
            <person name="Jaros M."/>
            <person name="Krenek A."/>
            <person name="Repkova J."/>
        </authorList>
    </citation>
    <scope>NUCLEOTIDE SEQUENCE [LARGE SCALE GENOMIC DNA]</scope>
    <source>
        <strain evidence="3">cv. Tatra</strain>
        <tissue evidence="2">Young leaves</tissue>
    </source>
</reference>
<protein>
    <submittedName>
        <fullName evidence="2">CC-NBS-LRR disease resistance protein</fullName>
    </submittedName>
</protein>
<dbReference type="InterPro" id="IPR032675">
    <property type="entry name" value="LRR_dom_sf"/>
</dbReference>
<name>A0A2K3MBZ4_TRIPR</name>
<dbReference type="GO" id="GO:0006952">
    <property type="term" value="P:defense response"/>
    <property type="evidence" value="ECO:0007669"/>
    <property type="project" value="UniProtKB-KW"/>
</dbReference>
<keyword evidence="1" id="KW-0611">Plant defense</keyword>